<dbReference type="RefSeq" id="WP_173807227.1">
    <property type="nucleotide sequence ID" value="NZ_JABSNM010000024.1"/>
</dbReference>
<comment type="subcellular location">
    <subcellularLocation>
        <location evidence="1">Cell envelope</location>
    </subcellularLocation>
</comment>
<accession>A0ABX2G861</accession>
<dbReference type="InterPro" id="IPR006128">
    <property type="entry name" value="Lipoprotein_PsaA-like"/>
</dbReference>
<dbReference type="InterPro" id="IPR006127">
    <property type="entry name" value="ZnuA-like"/>
</dbReference>
<dbReference type="InterPro" id="IPR006129">
    <property type="entry name" value="AdhesinB"/>
</dbReference>
<dbReference type="PANTHER" id="PTHR42953">
    <property type="entry name" value="HIGH-AFFINITY ZINC UPTAKE SYSTEM PROTEIN ZNUA-RELATED"/>
    <property type="match status" value="1"/>
</dbReference>
<organism evidence="7 8">
    <name type="scientific">Sphaerotilus uruguayifluvii</name>
    <dbReference type="NCBI Taxonomy" id="2735897"/>
    <lineage>
        <taxon>Bacteria</taxon>
        <taxon>Pseudomonadati</taxon>
        <taxon>Pseudomonadota</taxon>
        <taxon>Betaproteobacteria</taxon>
        <taxon>Burkholderiales</taxon>
        <taxon>Sphaerotilaceae</taxon>
        <taxon>Sphaerotilus</taxon>
    </lineage>
</organism>
<dbReference type="PROSITE" id="PS51318">
    <property type="entry name" value="TAT"/>
    <property type="match status" value="1"/>
</dbReference>
<dbReference type="Gene3D" id="3.40.50.1980">
    <property type="entry name" value="Nitrogenase molybdenum iron protein domain"/>
    <property type="match status" value="2"/>
</dbReference>
<comment type="caution">
    <text evidence="7">The sequence shown here is derived from an EMBL/GenBank/DDBJ whole genome shotgun (WGS) entry which is preliminary data.</text>
</comment>
<evidence type="ECO:0000256" key="6">
    <source>
        <dbReference type="RuleBase" id="RU003512"/>
    </source>
</evidence>
<dbReference type="InterPro" id="IPR050492">
    <property type="entry name" value="Bact_metal-bind_prot9"/>
</dbReference>
<proteinExistence type="inferred from homology"/>
<protein>
    <submittedName>
        <fullName evidence="7">Zinc/manganese transport system substrate-binding protein</fullName>
    </submittedName>
</protein>
<evidence type="ECO:0000256" key="4">
    <source>
        <dbReference type="ARBA" id="ARBA00022723"/>
    </source>
</evidence>
<sequence length="326" mass="34187">MIPNDVPAVSDPLLRAAEGDGGRRRWLRRAAGLAALLGAGAAGAAGAASARPLRVVASFSILADLVAQVAGPLAEVTALVGPDADAHVFQPAPADVRRLAQADLVVVNGLGFEGWMTRLIGSAGYRGPVLTCTDGLPRRAPAPTAAPADPHAWQDPAHVRHYVARIRDALIAARPAEAGTLRQRAAAFDAELVALDRRIRAEIATLAPEQRRLVTTHDAFAAFAAAYGIEFLAAQGWNTDSEPSAGDVARLIRQIRRQQVRAVFIENVTDARLVERIARETGATVGGTLYSDALSAPSGPAGSYLRLMAHNVATLMAGLRGQPAPR</sequence>
<dbReference type="Pfam" id="PF01297">
    <property type="entry name" value="ZnuA"/>
    <property type="match status" value="1"/>
</dbReference>
<evidence type="ECO:0000256" key="2">
    <source>
        <dbReference type="ARBA" id="ARBA00011028"/>
    </source>
</evidence>
<dbReference type="SUPFAM" id="SSF53807">
    <property type="entry name" value="Helical backbone' metal receptor"/>
    <property type="match status" value="1"/>
</dbReference>
<keyword evidence="5" id="KW-0732">Signal</keyword>
<dbReference type="PRINTS" id="PR00690">
    <property type="entry name" value="ADHESNFAMILY"/>
</dbReference>
<name>A0ABX2G861_9BURK</name>
<evidence type="ECO:0000256" key="1">
    <source>
        <dbReference type="ARBA" id="ARBA00004196"/>
    </source>
</evidence>
<evidence type="ECO:0000256" key="5">
    <source>
        <dbReference type="ARBA" id="ARBA00022729"/>
    </source>
</evidence>
<dbReference type="InterPro" id="IPR006311">
    <property type="entry name" value="TAT_signal"/>
</dbReference>
<dbReference type="EMBL" id="JABSNM010000024">
    <property type="protein sequence ID" value="NRT58195.1"/>
    <property type="molecule type" value="Genomic_DNA"/>
</dbReference>
<evidence type="ECO:0000313" key="8">
    <source>
        <dbReference type="Proteomes" id="UP001516061"/>
    </source>
</evidence>
<comment type="similarity">
    <text evidence="2 6">Belongs to the bacterial solute-binding protein 9 family.</text>
</comment>
<keyword evidence="4" id="KW-0479">Metal-binding</keyword>
<reference evidence="7 8" key="1">
    <citation type="submission" date="2020-05" db="EMBL/GenBank/DDBJ databases">
        <title>Genomic Encyclopedia of Type Strains, Phase IV (KMG-V): Genome sequencing to study the core and pangenomes of soil and plant-associated prokaryotes.</title>
        <authorList>
            <person name="Whitman W."/>
        </authorList>
    </citation>
    <scope>NUCLEOTIDE SEQUENCE [LARGE SCALE GENOMIC DNA]</scope>
    <source>
        <strain evidence="7 8">C29</strain>
    </source>
</reference>
<dbReference type="Proteomes" id="UP001516061">
    <property type="component" value="Unassembled WGS sequence"/>
</dbReference>
<evidence type="ECO:0000256" key="3">
    <source>
        <dbReference type="ARBA" id="ARBA00022448"/>
    </source>
</evidence>
<keyword evidence="8" id="KW-1185">Reference proteome</keyword>
<dbReference type="PANTHER" id="PTHR42953:SF1">
    <property type="entry name" value="METAL-BINDING PROTEIN HI_0362-RELATED"/>
    <property type="match status" value="1"/>
</dbReference>
<keyword evidence="3 6" id="KW-0813">Transport</keyword>
<evidence type="ECO:0000313" key="7">
    <source>
        <dbReference type="EMBL" id="NRT58195.1"/>
    </source>
</evidence>
<dbReference type="PRINTS" id="PR00691">
    <property type="entry name" value="ADHESINB"/>
</dbReference>
<gene>
    <name evidence="7" type="ORF">HNQ01_003961</name>
</gene>